<organism evidence="4 5">
    <name type="scientific">Hominiventricola filiformis</name>
    <dbReference type="NCBI Taxonomy" id="2885352"/>
    <lineage>
        <taxon>Bacteria</taxon>
        <taxon>Bacillati</taxon>
        <taxon>Bacillota</taxon>
        <taxon>Clostridia</taxon>
        <taxon>Lachnospirales</taxon>
        <taxon>Lachnospiraceae</taxon>
        <taxon>Hominiventricola</taxon>
    </lineage>
</organism>
<dbReference type="InterPro" id="IPR047057">
    <property type="entry name" value="MerR_fam"/>
</dbReference>
<dbReference type="PANTHER" id="PTHR30204:SF15">
    <property type="entry name" value="BLL5018 PROTEIN"/>
    <property type="match status" value="1"/>
</dbReference>
<evidence type="ECO:0000313" key="5">
    <source>
        <dbReference type="Proteomes" id="UP001198220"/>
    </source>
</evidence>
<feature type="region of interest" description="Disordered" evidence="2">
    <location>
        <begin position="157"/>
        <end position="203"/>
    </location>
</feature>
<dbReference type="InterPro" id="IPR000551">
    <property type="entry name" value="MerR-type_HTH_dom"/>
</dbReference>
<dbReference type="GO" id="GO:0003677">
    <property type="term" value="F:DNA binding"/>
    <property type="evidence" value="ECO:0007669"/>
    <property type="project" value="UniProtKB-KW"/>
</dbReference>
<dbReference type="Pfam" id="PF13411">
    <property type="entry name" value="MerR_1"/>
    <property type="match status" value="1"/>
</dbReference>
<dbReference type="PANTHER" id="PTHR30204">
    <property type="entry name" value="REDOX-CYCLING DRUG-SENSING TRANSCRIPTIONAL ACTIVATOR SOXR"/>
    <property type="match status" value="1"/>
</dbReference>
<accession>A0AAE3DAG9</accession>
<name>A0AAE3DAG9_9FIRM</name>
<dbReference type="EMBL" id="JAJEPS010000005">
    <property type="protein sequence ID" value="MCC2125812.1"/>
    <property type="molecule type" value="Genomic_DNA"/>
</dbReference>
<evidence type="ECO:0000256" key="1">
    <source>
        <dbReference type="ARBA" id="ARBA00023125"/>
    </source>
</evidence>
<sequence>MDTKRYIISDAAKMVDVEAHVLRYWEDELELPIARNEMGHRYYTEDNIRMFHHIKELKEQGYQLKAIKVLLPEVEQGKTPPAIVQQPDPPVSDRMEQFQNILGKVVAQALRENQQEMGRELSHQVSTQVVKEMDYLFRLQEEREETHYKNLDAQIRAAQKDRKTFSLGRKKEKKPKEPKIKEIRKKEPRKKWFFNPRPANESE</sequence>
<evidence type="ECO:0000313" key="4">
    <source>
        <dbReference type="EMBL" id="MCC2125812.1"/>
    </source>
</evidence>
<protein>
    <submittedName>
        <fullName evidence="4">MerR family transcriptional regulator</fullName>
    </submittedName>
</protein>
<dbReference type="InterPro" id="IPR009061">
    <property type="entry name" value="DNA-bd_dom_put_sf"/>
</dbReference>
<keyword evidence="5" id="KW-1185">Reference proteome</keyword>
<dbReference type="RefSeq" id="WP_308459131.1">
    <property type="nucleotide sequence ID" value="NZ_JAJEPS010000005.1"/>
</dbReference>
<proteinExistence type="predicted"/>
<feature type="compositionally biased region" description="Basic and acidic residues" evidence="2">
    <location>
        <begin position="174"/>
        <end position="185"/>
    </location>
</feature>
<evidence type="ECO:0000256" key="2">
    <source>
        <dbReference type="SAM" id="MobiDB-lite"/>
    </source>
</evidence>
<dbReference type="GO" id="GO:0003700">
    <property type="term" value="F:DNA-binding transcription factor activity"/>
    <property type="evidence" value="ECO:0007669"/>
    <property type="project" value="InterPro"/>
</dbReference>
<dbReference type="Gene3D" id="1.10.1660.10">
    <property type="match status" value="1"/>
</dbReference>
<comment type="caution">
    <text evidence="4">The sequence shown here is derived from an EMBL/GenBank/DDBJ whole genome shotgun (WGS) entry which is preliminary data.</text>
</comment>
<evidence type="ECO:0000259" key="3">
    <source>
        <dbReference type="PROSITE" id="PS50937"/>
    </source>
</evidence>
<dbReference type="SUPFAM" id="SSF46955">
    <property type="entry name" value="Putative DNA-binding domain"/>
    <property type="match status" value="1"/>
</dbReference>
<feature type="domain" description="HTH merR-type" evidence="3">
    <location>
        <begin position="5"/>
        <end position="73"/>
    </location>
</feature>
<dbReference type="SMART" id="SM00422">
    <property type="entry name" value="HTH_MERR"/>
    <property type="match status" value="1"/>
</dbReference>
<reference evidence="4 5" key="1">
    <citation type="submission" date="2021-10" db="EMBL/GenBank/DDBJ databases">
        <title>Anaerobic single-cell dispensing facilitates the cultivation of human gut bacteria.</title>
        <authorList>
            <person name="Afrizal A."/>
        </authorList>
    </citation>
    <scope>NUCLEOTIDE SEQUENCE [LARGE SCALE GENOMIC DNA]</scope>
    <source>
        <strain evidence="4 5">CLA-AA-H276</strain>
    </source>
</reference>
<dbReference type="CDD" id="cd04764">
    <property type="entry name" value="HTH_MlrA-like_sg1"/>
    <property type="match status" value="1"/>
</dbReference>
<dbReference type="Proteomes" id="UP001198220">
    <property type="component" value="Unassembled WGS sequence"/>
</dbReference>
<dbReference type="AlphaFoldDB" id="A0AAE3DAG9"/>
<dbReference type="PROSITE" id="PS50937">
    <property type="entry name" value="HTH_MERR_2"/>
    <property type="match status" value="1"/>
</dbReference>
<keyword evidence="1" id="KW-0238">DNA-binding</keyword>
<gene>
    <name evidence="4" type="ORF">LKD36_06420</name>
</gene>